<keyword evidence="1" id="KW-0547">Nucleotide-binding</keyword>
<dbReference type="SMART" id="SM00382">
    <property type="entry name" value="AAA"/>
    <property type="match status" value="1"/>
</dbReference>
<dbReference type="PANTHER" id="PTHR24220">
    <property type="entry name" value="IMPORT ATP-BINDING PROTEIN"/>
    <property type="match status" value="1"/>
</dbReference>
<dbReference type="Gene3D" id="3.40.50.300">
    <property type="entry name" value="P-loop containing nucleotide triphosphate hydrolases"/>
    <property type="match status" value="1"/>
</dbReference>
<dbReference type="SUPFAM" id="SSF52540">
    <property type="entry name" value="P-loop containing nucleoside triphosphate hydrolases"/>
    <property type="match status" value="1"/>
</dbReference>
<dbReference type="AlphaFoldDB" id="A0A2V2FIJ1"/>
<dbReference type="Pfam" id="PF00005">
    <property type="entry name" value="ABC_tran"/>
    <property type="match status" value="1"/>
</dbReference>
<dbReference type="EMBL" id="QJKH01000004">
    <property type="protein sequence ID" value="PXX80143.1"/>
    <property type="molecule type" value="Genomic_DNA"/>
</dbReference>
<dbReference type="Proteomes" id="UP000247612">
    <property type="component" value="Unassembled WGS sequence"/>
</dbReference>
<evidence type="ECO:0000256" key="1">
    <source>
        <dbReference type="ARBA" id="ARBA00022741"/>
    </source>
</evidence>
<dbReference type="GO" id="GO:0005524">
    <property type="term" value="F:ATP binding"/>
    <property type="evidence" value="ECO:0007669"/>
    <property type="project" value="UniProtKB-KW"/>
</dbReference>
<dbReference type="GeneID" id="94441000"/>
<dbReference type="PROSITE" id="PS50893">
    <property type="entry name" value="ABC_TRANSPORTER_2"/>
    <property type="match status" value="1"/>
</dbReference>
<dbReference type="InterPro" id="IPR015854">
    <property type="entry name" value="ABC_transpr_LolD-like"/>
</dbReference>
<dbReference type="OrthoDB" id="9776369at2"/>
<dbReference type="STRING" id="1034346.GCA_000313565_01641"/>
<keyword evidence="5" id="KW-1185">Reference proteome</keyword>
<dbReference type="InterPro" id="IPR027417">
    <property type="entry name" value="P-loop_NTPase"/>
</dbReference>
<dbReference type="InterPro" id="IPR003593">
    <property type="entry name" value="AAA+_ATPase"/>
</dbReference>
<feature type="domain" description="ABC transporter" evidence="3">
    <location>
        <begin position="2"/>
        <end position="249"/>
    </location>
</feature>
<dbReference type="GO" id="GO:0022857">
    <property type="term" value="F:transmembrane transporter activity"/>
    <property type="evidence" value="ECO:0007669"/>
    <property type="project" value="TreeGrafter"/>
</dbReference>
<evidence type="ECO:0000256" key="2">
    <source>
        <dbReference type="ARBA" id="ARBA00022840"/>
    </source>
</evidence>
<protein>
    <submittedName>
        <fullName evidence="4">Putative ABC transport system ATP-binding protein</fullName>
    </submittedName>
</protein>
<dbReference type="PANTHER" id="PTHR24220:SF692">
    <property type="entry name" value="ABC TRANSPORTER DOMAIN-CONTAINING PROTEIN"/>
    <property type="match status" value="1"/>
</dbReference>
<organism evidence="4 5">
    <name type="scientific">Dielma fastidiosa</name>
    <dbReference type="NCBI Taxonomy" id="1034346"/>
    <lineage>
        <taxon>Bacteria</taxon>
        <taxon>Bacillati</taxon>
        <taxon>Bacillota</taxon>
        <taxon>Erysipelotrichia</taxon>
        <taxon>Erysipelotrichales</taxon>
        <taxon>Erysipelotrichaceae</taxon>
        <taxon>Dielma</taxon>
    </lineage>
</organism>
<proteinExistence type="predicted"/>
<dbReference type="RefSeq" id="WP_022937945.1">
    <property type="nucleotide sequence ID" value="NZ_CABKRQ010000004.1"/>
</dbReference>
<sequence length="266" mass="29695">MLELKHIAKTFNKGLANEVVLYTDLNVEIKQGEFVTIIGSNGSGKSTFFNIVSGNIRQDKGKILFKGMDISNLREHKRSKFIGRVFQDPLKGTAPSLTILENMAMAYNKGKFYGLSRGVKPEQRELFSKELAGMHLNLENKMDVKVGALSGGQRQALSLLMATMITPDLLLLDEHTAALDPKTSDLIIDLTEQIVKEKAITTIMITHNLKHAIQHGNRLLMFHEGKVILDISGEEKKKLTTEKLIEQFNSLNVIDDIGDKLAFSQM</sequence>
<keyword evidence="2 4" id="KW-0067">ATP-binding</keyword>
<dbReference type="InterPro" id="IPR003439">
    <property type="entry name" value="ABC_transporter-like_ATP-bd"/>
</dbReference>
<evidence type="ECO:0000259" key="3">
    <source>
        <dbReference type="PROSITE" id="PS50893"/>
    </source>
</evidence>
<reference evidence="4 5" key="1">
    <citation type="submission" date="2018-05" db="EMBL/GenBank/DDBJ databases">
        <title>Genomic Encyclopedia of Type Strains, Phase IV (KMG-IV): sequencing the most valuable type-strain genomes for metagenomic binning, comparative biology and taxonomic classification.</title>
        <authorList>
            <person name="Goeker M."/>
        </authorList>
    </citation>
    <scope>NUCLEOTIDE SEQUENCE [LARGE SCALE GENOMIC DNA]</scope>
    <source>
        <strain evidence="4 5">JC118</strain>
    </source>
</reference>
<dbReference type="GO" id="GO:0005886">
    <property type="term" value="C:plasma membrane"/>
    <property type="evidence" value="ECO:0007669"/>
    <property type="project" value="TreeGrafter"/>
</dbReference>
<accession>A0A2V2FIJ1</accession>
<gene>
    <name evidence="4" type="ORF">DES51_104148</name>
</gene>
<name>A0A2V2FIJ1_9FIRM</name>
<dbReference type="PROSITE" id="PS00211">
    <property type="entry name" value="ABC_TRANSPORTER_1"/>
    <property type="match status" value="1"/>
</dbReference>
<dbReference type="InterPro" id="IPR017871">
    <property type="entry name" value="ABC_transporter-like_CS"/>
</dbReference>
<comment type="caution">
    <text evidence="4">The sequence shown here is derived from an EMBL/GenBank/DDBJ whole genome shotgun (WGS) entry which is preliminary data.</text>
</comment>
<dbReference type="GO" id="GO:0016887">
    <property type="term" value="F:ATP hydrolysis activity"/>
    <property type="evidence" value="ECO:0007669"/>
    <property type="project" value="InterPro"/>
</dbReference>
<evidence type="ECO:0000313" key="5">
    <source>
        <dbReference type="Proteomes" id="UP000247612"/>
    </source>
</evidence>
<evidence type="ECO:0000313" key="4">
    <source>
        <dbReference type="EMBL" id="PXX80143.1"/>
    </source>
</evidence>